<reference evidence="2" key="1">
    <citation type="submission" date="2021-04" db="EMBL/GenBank/DDBJ databases">
        <authorList>
            <person name="Chebbi M.A.C M."/>
        </authorList>
    </citation>
    <scope>NUCLEOTIDE SEQUENCE</scope>
</reference>
<dbReference type="AlphaFoldDB" id="A0A8J2HPE0"/>
<dbReference type="EMBL" id="CAJNRD030001123">
    <property type="protein sequence ID" value="CAG5103491.1"/>
    <property type="molecule type" value="Genomic_DNA"/>
</dbReference>
<keyword evidence="1" id="KW-0812">Transmembrane</keyword>
<proteinExistence type="predicted"/>
<sequence>MKTEKKQENRLVVIKILFPLFTLQCTCDASTYLPLLYHSLNTSKEYNRSEYIVNVSAVAATTVTLLPASDSILLVMLSRSKS</sequence>
<keyword evidence="3" id="KW-1185">Reference proteome</keyword>
<protein>
    <submittedName>
        <fullName evidence="2">Uncharacterized protein</fullName>
    </submittedName>
</protein>
<comment type="caution">
    <text evidence="2">The sequence shown here is derived from an EMBL/GenBank/DDBJ whole genome shotgun (WGS) entry which is preliminary data.</text>
</comment>
<evidence type="ECO:0000313" key="3">
    <source>
        <dbReference type="Proteomes" id="UP000786811"/>
    </source>
</evidence>
<dbReference type="Proteomes" id="UP000786811">
    <property type="component" value="Unassembled WGS sequence"/>
</dbReference>
<gene>
    <name evidence="2" type="ORF">HICCMSTLAB_LOCUS11536</name>
</gene>
<feature type="transmembrane region" description="Helical" evidence="1">
    <location>
        <begin position="51"/>
        <end position="77"/>
    </location>
</feature>
<accession>A0A8J2HPE0</accession>
<evidence type="ECO:0000256" key="1">
    <source>
        <dbReference type="SAM" id="Phobius"/>
    </source>
</evidence>
<keyword evidence="1" id="KW-0472">Membrane</keyword>
<keyword evidence="1" id="KW-1133">Transmembrane helix</keyword>
<name>A0A8J2HPE0_COTCN</name>
<organism evidence="2 3">
    <name type="scientific">Cotesia congregata</name>
    <name type="common">Parasitoid wasp</name>
    <name type="synonym">Apanteles congregatus</name>
    <dbReference type="NCBI Taxonomy" id="51543"/>
    <lineage>
        <taxon>Eukaryota</taxon>
        <taxon>Metazoa</taxon>
        <taxon>Ecdysozoa</taxon>
        <taxon>Arthropoda</taxon>
        <taxon>Hexapoda</taxon>
        <taxon>Insecta</taxon>
        <taxon>Pterygota</taxon>
        <taxon>Neoptera</taxon>
        <taxon>Endopterygota</taxon>
        <taxon>Hymenoptera</taxon>
        <taxon>Apocrita</taxon>
        <taxon>Ichneumonoidea</taxon>
        <taxon>Braconidae</taxon>
        <taxon>Microgastrinae</taxon>
        <taxon>Cotesia</taxon>
    </lineage>
</organism>
<evidence type="ECO:0000313" key="2">
    <source>
        <dbReference type="EMBL" id="CAG5103491.1"/>
    </source>
</evidence>